<reference evidence="4" key="1">
    <citation type="submission" date="2017-02" db="UniProtKB">
        <authorList>
            <consortium name="WormBaseParasite"/>
        </authorList>
    </citation>
    <scope>IDENTIFICATION</scope>
</reference>
<evidence type="ECO:0000256" key="1">
    <source>
        <dbReference type="SAM" id="MobiDB-lite"/>
    </source>
</evidence>
<name>A0A0N4Y5H7_NIPBR</name>
<gene>
    <name evidence="2" type="ORF">NBR_LOCUS11254</name>
</gene>
<evidence type="ECO:0000313" key="4">
    <source>
        <dbReference type="WBParaSite" id="NBR_0001125301-mRNA-1"/>
    </source>
</evidence>
<reference evidence="2 3" key="2">
    <citation type="submission" date="2018-11" db="EMBL/GenBank/DDBJ databases">
        <authorList>
            <consortium name="Pathogen Informatics"/>
        </authorList>
    </citation>
    <scope>NUCLEOTIDE SEQUENCE [LARGE SCALE GENOMIC DNA]</scope>
</reference>
<keyword evidence="3" id="KW-1185">Reference proteome</keyword>
<dbReference type="EMBL" id="UYSL01020490">
    <property type="protein sequence ID" value="VDL74843.1"/>
    <property type="molecule type" value="Genomic_DNA"/>
</dbReference>
<sequence length="76" mass="8323">MHEKGAHLAKGTQSDVLETKSGTEKPSRGLLDTSAVEVEGGGIHARFEAKRRMSDLRPRKIAEKGTGCFQSLVWPF</sequence>
<dbReference type="AlphaFoldDB" id="A0A0N4Y5H7"/>
<proteinExistence type="predicted"/>
<organism evidence="4">
    <name type="scientific">Nippostrongylus brasiliensis</name>
    <name type="common">Rat hookworm</name>
    <dbReference type="NCBI Taxonomy" id="27835"/>
    <lineage>
        <taxon>Eukaryota</taxon>
        <taxon>Metazoa</taxon>
        <taxon>Ecdysozoa</taxon>
        <taxon>Nematoda</taxon>
        <taxon>Chromadorea</taxon>
        <taxon>Rhabditida</taxon>
        <taxon>Rhabditina</taxon>
        <taxon>Rhabditomorpha</taxon>
        <taxon>Strongyloidea</taxon>
        <taxon>Heligmosomidae</taxon>
        <taxon>Nippostrongylus</taxon>
    </lineage>
</organism>
<protein>
    <submittedName>
        <fullName evidence="2 4">Uncharacterized protein</fullName>
    </submittedName>
</protein>
<feature type="region of interest" description="Disordered" evidence="1">
    <location>
        <begin position="1"/>
        <end position="31"/>
    </location>
</feature>
<evidence type="ECO:0000313" key="3">
    <source>
        <dbReference type="Proteomes" id="UP000271162"/>
    </source>
</evidence>
<feature type="compositionally biased region" description="Basic and acidic residues" evidence="1">
    <location>
        <begin position="17"/>
        <end position="27"/>
    </location>
</feature>
<evidence type="ECO:0000313" key="2">
    <source>
        <dbReference type="EMBL" id="VDL74843.1"/>
    </source>
</evidence>
<dbReference type="WBParaSite" id="NBR_0001125301-mRNA-1">
    <property type="protein sequence ID" value="NBR_0001125301-mRNA-1"/>
    <property type="gene ID" value="NBR_0001125301"/>
</dbReference>
<accession>A0A0N4Y5H7</accession>
<dbReference type="Proteomes" id="UP000271162">
    <property type="component" value="Unassembled WGS sequence"/>
</dbReference>